<accession>A0ABU3TM49</accession>
<evidence type="ECO:0000313" key="1">
    <source>
        <dbReference type="EMBL" id="MDU0372423.1"/>
    </source>
</evidence>
<gene>
    <name evidence="1" type="ORF">ROI90_18590</name>
</gene>
<reference evidence="1 2" key="1">
    <citation type="submission" date="2023-10" db="EMBL/GenBank/DDBJ databases">
        <title>Hymenobacter endophyticus sp. nov., an isolate from the leaf tissues of wheat.</title>
        <authorList>
            <person name="Dai Y."/>
        </authorList>
    </citation>
    <scope>NUCLEOTIDE SEQUENCE [LARGE SCALE GENOMIC DNA]</scope>
    <source>
        <strain evidence="1 2">ZK17L-C2</strain>
    </source>
</reference>
<evidence type="ECO:0000313" key="2">
    <source>
        <dbReference type="Proteomes" id="UP001250698"/>
    </source>
</evidence>
<dbReference type="RefSeq" id="WP_315999786.1">
    <property type="nucleotide sequence ID" value="NZ_JAWDJT010000015.1"/>
</dbReference>
<name>A0ABU3TM49_9BACT</name>
<dbReference type="Proteomes" id="UP001250698">
    <property type="component" value="Unassembled WGS sequence"/>
</dbReference>
<sequence>MRYQQLNHNWNADPNAPSPHLTVSGQIVQLEFYLNAFQFEQFQEGDKACLAFRNCHKYSFTSLNDEGYYNGQHRYKNHQLPWGYFYELLTDWEVDFPQGAFILERAAGSTQLHHFIFFLRDMTFECVAESWNIQCM</sequence>
<dbReference type="EMBL" id="JAWDJT010000015">
    <property type="protein sequence ID" value="MDU0372423.1"/>
    <property type="molecule type" value="Genomic_DNA"/>
</dbReference>
<keyword evidence="2" id="KW-1185">Reference proteome</keyword>
<protein>
    <submittedName>
        <fullName evidence="1">Uncharacterized protein</fullName>
    </submittedName>
</protein>
<proteinExistence type="predicted"/>
<comment type="caution">
    <text evidence="1">The sequence shown here is derived from an EMBL/GenBank/DDBJ whole genome shotgun (WGS) entry which is preliminary data.</text>
</comment>
<organism evidence="1 2">
    <name type="scientific">Hymenobacter endophyticus</name>
    <dbReference type="NCBI Taxonomy" id="3076335"/>
    <lineage>
        <taxon>Bacteria</taxon>
        <taxon>Pseudomonadati</taxon>
        <taxon>Bacteroidota</taxon>
        <taxon>Cytophagia</taxon>
        <taxon>Cytophagales</taxon>
        <taxon>Hymenobacteraceae</taxon>
        <taxon>Hymenobacter</taxon>
    </lineage>
</organism>